<evidence type="ECO:0000256" key="8">
    <source>
        <dbReference type="ARBA" id="ARBA00022603"/>
    </source>
</evidence>
<keyword evidence="8 21" id="KW-0489">Methyltransferase</keyword>
<dbReference type="AlphaFoldDB" id="A0A4Y1X163"/>
<dbReference type="Gene3D" id="1.10.288.10">
    <property type="entry name" value="Cobalamin-dependent Methionine Synthase, domain 2"/>
    <property type="match status" value="1"/>
</dbReference>
<dbReference type="GO" id="GO:0050667">
    <property type="term" value="P:homocysteine metabolic process"/>
    <property type="evidence" value="ECO:0007669"/>
    <property type="project" value="TreeGrafter"/>
</dbReference>
<feature type="binding site" evidence="23">
    <location>
        <position position="856"/>
    </location>
    <ligand>
        <name>methylcob(III)alamin</name>
        <dbReference type="ChEBI" id="CHEBI:28115"/>
    </ligand>
</feature>
<evidence type="ECO:0000256" key="4">
    <source>
        <dbReference type="ARBA" id="ARBA00005178"/>
    </source>
</evidence>
<proteinExistence type="inferred from homology"/>
<dbReference type="PROSITE" id="PS50972">
    <property type="entry name" value="PTERIN_BINDING"/>
    <property type="match status" value="1"/>
</dbReference>
<dbReference type="UniPathway" id="UPA00051">
    <property type="reaction ID" value="UER00081"/>
</dbReference>
<dbReference type="InterPro" id="IPR004223">
    <property type="entry name" value="VitB12-dep_Met_synth_activ_dom"/>
</dbReference>
<keyword evidence="11 21" id="KW-0808">Transferase</keyword>
<dbReference type="EMBL" id="AP019736">
    <property type="protein sequence ID" value="BBL06058.1"/>
    <property type="molecule type" value="Genomic_DNA"/>
</dbReference>
<evidence type="ECO:0000256" key="24">
    <source>
        <dbReference type="PROSITE-ProRule" id="PRU00333"/>
    </source>
</evidence>
<dbReference type="Pfam" id="PF02965">
    <property type="entry name" value="Met_synt_B12"/>
    <property type="match status" value="1"/>
</dbReference>
<evidence type="ECO:0000256" key="10">
    <source>
        <dbReference type="ARBA" id="ARBA00022628"/>
    </source>
</evidence>
<comment type="pathway">
    <text evidence="4 21">Amino-acid biosynthesis; L-methionine biosynthesis via de novo pathway; L-methionine from L-homocysteine (MetH route): step 1/1.</text>
</comment>
<evidence type="ECO:0000256" key="17">
    <source>
        <dbReference type="ARBA" id="ARBA00023285"/>
    </source>
</evidence>
<dbReference type="FunFam" id="1.10.1240.10:FF:000001">
    <property type="entry name" value="Methionine synthase"/>
    <property type="match status" value="1"/>
</dbReference>
<dbReference type="SUPFAM" id="SSF47644">
    <property type="entry name" value="Methionine synthase domain"/>
    <property type="match status" value="1"/>
</dbReference>
<evidence type="ECO:0000256" key="11">
    <source>
        <dbReference type="ARBA" id="ARBA00022679"/>
    </source>
</evidence>
<dbReference type="Pfam" id="PF00809">
    <property type="entry name" value="Pterin_bind"/>
    <property type="match status" value="1"/>
</dbReference>
<feature type="domain" description="B12-binding" evidence="28">
    <location>
        <begin position="742"/>
        <end position="877"/>
    </location>
</feature>
<dbReference type="KEGG" id="ada:A5CPEGH6_06960"/>
<dbReference type="Gene3D" id="1.10.1240.10">
    <property type="entry name" value="Methionine synthase domain"/>
    <property type="match status" value="1"/>
</dbReference>
<dbReference type="Gene3D" id="3.10.196.10">
    <property type="entry name" value="Vitamin B12-dependent methionine synthase, activation domain"/>
    <property type="match status" value="1"/>
</dbReference>
<dbReference type="GO" id="GO:0008270">
    <property type="term" value="F:zinc ion binding"/>
    <property type="evidence" value="ECO:0007669"/>
    <property type="project" value="UniProtKB-UniRule"/>
</dbReference>
<gene>
    <name evidence="30" type="primary">metH</name>
    <name evidence="30" type="ORF">A5CPEGH6_06960</name>
</gene>
<keyword evidence="14" id="KW-0677">Repeat</keyword>
<dbReference type="PROSITE" id="PS50974">
    <property type="entry name" value="ADOMET_ACTIVATION"/>
    <property type="match status" value="1"/>
</dbReference>
<dbReference type="Pfam" id="PF02607">
    <property type="entry name" value="B12-binding_2"/>
    <property type="match status" value="1"/>
</dbReference>
<dbReference type="FunFam" id="3.20.20.20:FF:000002">
    <property type="entry name" value="Methionine synthase"/>
    <property type="match status" value="1"/>
</dbReference>
<evidence type="ECO:0000259" key="26">
    <source>
        <dbReference type="PROSITE" id="PS50972"/>
    </source>
</evidence>
<evidence type="ECO:0000256" key="1">
    <source>
        <dbReference type="ARBA" id="ARBA00001700"/>
    </source>
</evidence>
<dbReference type="Proteomes" id="UP000319374">
    <property type="component" value="Chromosome"/>
</dbReference>
<dbReference type="GO" id="GO:0005829">
    <property type="term" value="C:cytosol"/>
    <property type="evidence" value="ECO:0007669"/>
    <property type="project" value="TreeGrafter"/>
</dbReference>
<feature type="binding site" evidence="22 24">
    <location>
        <position position="245"/>
    </location>
    <ligand>
        <name>Zn(2+)</name>
        <dbReference type="ChEBI" id="CHEBI:29105"/>
    </ligand>
</feature>
<dbReference type="GeneID" id="98672670"/>
<dbReference type="SMART" id="SM01018">
    <property type="entry name" value="B12-binding_2"/>
    <property type="match status" value="1"/>
</dbReference>
<dbReference type="OrthoDB" id="9803687at2"/>
<dbReference type="InterPro" id="IPR036594">
    <property type="entry name" value="Meth_synthase_dom"/>
</dbReference>
<dbReference type="Pfam" id="PF02574">
    <property type="entry name" value="S-methyl_trans"/>
    <property type="match status" value="1"/>
</dbReference>
<evidence type="ECO:0000256" key="2">
    <source>
        <dbReference type="ARBA" id="ARBA00001947"/>
    </source>
</evidence>
<evidence type="ECO:0000256" key="5">
    <source>
        <dbReference type="ARBA" id="ARBA00010398"/>
    </source>
</evidence>
<dbReference type="InterPro" id="IPR000489">
    <property type="entry name" value="Pterin-binding_dom"/>
</dbReference>
<feature type="binding site" evidence="22 24">
    <location>
        <position position="309"/>
    </location>
    <ligand>
        <name>Zn(2+)</name>
        <dbReference type="ChEBI" id="CHEBI:29105"/>
    </ligand>
</feature>
<feature type="binding site" evidence="23">
    <location>
        <position position="804"/>
    </location>
    <ligand>
        <name>methylcob(III)alamin</name>
        <dbReference type="ChEBI" id="CHEBI:28115"/>
    </ligand>
</feature>
<dbReference type="SUPFAM" id="SSF82282">
    <property type="entry name" value="Homocysteine S-methyltransferase"/>
    <property type="match status" value="1"/>
</dbReference>
<keyword evidence="9 21" id="KW-0028">Amino-acid biosynthesis</keyword>
<dbReference type="PROSITE" id="PS50970">
    <property type="entry name" value="HCY"/>
    <property type="match status" value="1"/>
</dbReference>
<evidence type="ECO:0000259" key="27">
    <source>
        <dbReference type="PROSITE" id="PS50974"/>
    </source>
</evidence>
<dbReference type="SUPFAM" id="SSF52242">
    <property type="entry name" value="Cobalamin (vitamin B12)-binding domain"/>
    <property type="match status" value="1"/>
</dbReference>
<keyword evidence="13 21" id="KW-0479">Metal-binding</keyword>
<evidence type="ECO:0000256" key="6">
    <source>
        <dbReference type="ARBA" id="ARBA00012032"/>
    </source>
</evidence>
<feature type="binding site" evidence="23">
    <location>
        <begin position="752"/>
        <end position="756"/>
    </location>
    <ligand>
        <name>methylcob(III)alamin</name>
        <dbReference type="ChEBI" id="CHEBI:28115"/>
    </ligand>
</feature>
<evidence type="ECO:0000259" key="25">
    <source>
        <dbReference type="PROSITE" id="PS50970"/>
    </source>
</evidence>
<dbReference type="GO" id="GO:0032259">
    <property type="term" value="P:methylation"/>
    <property type="evidence" value="ECO:0007669"/>
    <property type="project" value="UniProtKB-KW"/>
</dbReference>
<dbReference type="InterPro" id="IPR003726">
    <property type="entry name" value="HCY_dom"/>
</dbReference>
<dbReference type="GO" id="GO:0008705">
    <property type="term" value="F:methionine synthase activity"/>
    <property type="evidence" value="ECO:0007669"/>
    <property type="project" value="UniProtKB-UniRule"/>
</dbReference>
<feature type="binding site" evidence="22 24">
    <location>
        <position position="308"/>
    </location>
    <ligand>
        <name>Zn(2+)</name>
        <dbReference type="ChEBI" id="CHEBI:29105"/>
    </ligand>
</feature>
<dbReference type="NCBIfam" id="TIGR02082">
    <property type="entry name" value="metH"/>
    <property type="match status" value="1"/>
</dbReference>
<dbReference type="InterPro" id="IPR011822">
    <property type="entry name" value="MetH"/>
</dbReference>
<dbReference type="InterPro" id="IPR003759">
    <property type="entry name" value="Cbl-bd_cap"/>
</dbReference>
<feature type="domain" description="AdoMet activation" evidence="27">
    <location>
        <begin position="892"/>
        <end position="1206"/>
    </location>
</feature>
<evidence type="ECO:0000256" key="18">
    <source>
        <dbReference type="ARBA" id="ARBA00025552"/>
    </source>
</evidence>
<dbReference type="NCBIfam" id="NF007024">
    <property type="entry name" value="PRK09490.1"/>
    <property type="match status" value="1"/>
</dbReference>
<reference evidence="31" key="1">
    <citation type="submission" date="2019-06" db="EMBL/GenBank/DDBJ databases">
        <title>Alistipes onderdonkii subsp. vulgaris subsp. nov., Alistipes dispar sp. nov. and Alistipes communis sp. nov., isolated from human faeces, and creation of Alistipes onderdonkii subsp. onderdonkii subsp. nov.</title>
        <authorList>
            <person name="Sakamoto M."/>
            <person name="Ikeyama N."/>
            <person name="Ogata Y."/>
            <person name="Suda W."/>
            <person name="Iino T."/>
            <person name="Hattori M."/>
            <person name="Ohkuma M."/>
        </authorList>
    </citation>
    <scope>NUCLEOTIDE SEQUENCE [LARGE SCALE GENOMIC DNA]</scope>
    <source>
        <strain evidence="31">5CPEGH6</strain>
    </source>
</reference>
<dbReference type="Gene3D" id="3.20.20.330">
    <property type="entry name" value="Homocysteine-binding-like domain"/>
    <property type="match status" value="1"/>
</dbReference>
<keyword evidence="10 21" id="KW-0846">Cobalamin</keyword>
<dbReference type="InterPro" id="IPR037010">
    <property type="entry name" value="VitB12-dep_Met_synth_activ_sf"/>
</dbReference>
<keyword evidence="17 21" id="KW-0170">Cobalt</keyword>
<name>A0A4Y1X163_9BACT</name>
<dbReference type="PROSITE" id="PS51332">
    <property type="entry name" value="B12_BINDING"/>
    <property type="match status" value="1"/>
</dbReference>
<evidence type="ECO:0000256" key="14">
    <source>
        <dbReference type="ARBA" id="ARBA00022737"/>
    </source>
</evidence>
<keyword evidence="15 21" id="KW-0862">Zinc</keyword>
<evidence type="ECO:0000256" key="3">
    <source>
        <dbReference type="ARBA" id="ARBA00001956"/>
    </source>
</evidence>
<dbReference type="GO" id="GO:0031419">
    <property type="term" value="F:cobalamin binding"/>
    <property type="evidence" value="ECO:0007669"/>
    <property type="project" value="UniProtKB-UniRule"/>
</dbReference>
<dbReference type="PANTHER" id="PTHR45833:SF1">
    <property type="entry name" value="METHIONINE SYNTHASE"/>
    <property type="match status" value="1"/>
</dbReference>
<comment type="cofactor">
    <cofactor evidence="3 21 22">
        <name>methylcob(III)alamin</name>
        <dbReference type="ChEBI" id="CHEBI:28115"/>
    </cofactor>
</comment>
<comment type="domain">
    <text evidence="21">Modular enzyme with four functionally distinct domains. The isolated Hcy-binding domain catalyzes methyl transfer from free methylcobalamin to homocysteine. The Hcy-binding domain in association with the pterin-binding domain catalyzes the methylation of cob(I)alamin by methyltetrahydrofolate and the methylation of homocysteine. The B12-binding domain binds the cofactor. The AdoMet activation domain binds S-adenosyl-L-methionine. Under aerobic conditions cob(I)alamin can be converted to inactive cob(II)alamin. Reductive methylation by S-adenosyl-L-methionine and flavodoxin regenerates methylcobalamin.</text>
</comment>
<feature type="binding site" evidence="23">
    <location>
        <position position="940"/>
    </location>
    <ligand>
        <name>S-adenosyl-L-methionine</name>
        <dbReference type="ChEBI" id="CHEBI:59789"/>
    </ligand>
</feature>
<evidence type="ECO:0000256" key="9">
    <source>
        <dbReference type="ARBA" id="ARBA00022605"/>
    </source>
</evidence>
<feature type="binding site" evidence="23">
    <location>
        <position position="1119"/>
    </location>
    <ligand>
        <name>S-adenosyl-L-methionine</name>
        <dbReference type="ChEBI" id="CHEBI:59789"/>
    </ligand>
</feature>
<dbReference type="InterPro" id="IPR006158">
    <property type="entry name" value="Cobalamin-bd"/>
</dbReference>
<keyword evidence="31" id="KW-1185">Reference proteome</keyword>
<sequence>MTSNKLYDCLDERILLLDGGFGTMVQSYGLGEEEYRGERFRRWEVQLKGCNDLLALTRPDTVREIHEKYLRAGADIITTDSFNANAVSLADYRLEGLAYEISKAAAAVARRAADAFTERNPLKPRFVAGSMGPTNRTASMSADVADPAAREVTFRRLAEAYTEQARGLLDGGADILLIETVFDTLNAKAALYAIDTLCAERGQRVPVMVSGTLADASGRTLSGQTVEAFAVSVSHAHLLSVGLNCAYGARQLLPYLERLAAVAGVRVSAHPNAGLPNVMGGYDETPAMFAEDVGEYMRRGLVNIVGGCCGTTPAHIFELSKIVGGYAPRPLPAPRHETVLSGLEPLRIVPEANFINVGERTNVAGSARFARLVREGNYEEALSVARAQVEAGAQIVDVCMDDGLIDGPQAMRTFLNLMASEPEIARVPVMIDSSKWEVLQAGLEATQGKAVVNSISLKEGEAEFLRRAREIRRYGAAAVVMLFDERGQADTFERKTEVAERAYALLTGDGFPPEDIVFDPNVLAVATGIPEHDGYAKAFIDATRWIKEHLPHAKVSGGVSNLSFAFRGNNAVREAMHSAFLYHAIRAGMDMGIVNPQMLRVYSEIEPELLCRVEDVILCRRADAAERLTEYAHEVQQTAQAQPQAPDAWRAGTLEERIGHAMLKGVADYVEQDALEGYETLGSPMAVIDTLLMPAMERVGALFGEGKMFLPQVVKTARVMKRAVAALTPYIERGAEQTPHSAGKVLIATVKGDVHDIGKNIVSVVMACNGYEIRDLGVMVESERIVDEAVAWGAQCICLSGLITPSLDEMAHVCEELERRRLRIPVIIGGATTSDLHTAVRIAPVYSGVVVHSANASRNSQILARLLGPGGERYAAVVKAGQETLRGEYLRREAARELIPIAEARRNARRTAPHRPVRPLHPGRMVFPDYDVADVEPYIDWNFFFPAWGMKGRYPEILDHPEQGPEARRLFDDAQALLARIRDERLLTLQAVAGIFPARAEGDDIRVTDSKGRERTLAMLRNQTRGEENRSLADFIAPEGDWIGCFAVTAGIGLKELAERFRAEGDDYSAIMAKLLADRLTEAFAEAVHAFVRRQMWGYEQGDPLPPGQIVRGEYRGRRMAFGYPASPDHSLKREVFDLLAVEITTGMRLTENWMISPGEALCGLFFADAEYFSVGRIDAEQLLDYARRRGMEAGEVKKIIPNNIR</sequence>
<dbReference type="RefSeq" id="WP_141427912.1">
    <property type="nucleotide sequence ID" value="NZ_AP019736.1"/>
</dbReference>
<dbReference type="InterPro" id="IPR011005">
    <property type="entry name" value="Dihydropteroate_synth-like_sf"/>
</dbReference>
<feature type="binding site" description="axial binding residue" evidence="22">
    <location>
        <position position="755"/>
    </location>
    <ligand>
        <name>methylcob(III)alamin</name>
        <dbReference type="ChEBI" id="CHEBI:28115"/>
    </ligand>
    <ligandPart>
        <name>Co</name>
        <dbReference type="ChEBI" id="CHEBI:27638"/>
    </ligandPart>
</feature>
<dbReference type="SUPFAM" id="SSF56507">
    <property type="entry name" value="Methionine synthase activation domain-like"/>
    <property type="match status" value="1"/>
</dbReference>
<dbReference type="InterPro" id="IPR036724">
    <property type="entry name" value="Cobalamin-bd_sf"/>
</dbReference>
<feature type="domain" description="Hcy-binding" evidence="25">
    <location>
        <begin position="3"/>
        <end position="323"/>
    </location>
</feature>
<comment type="cofactor">
    <cofactor evidence="2 21 24">
        <name>Zn(2+)</name>
        <dbReference type="ChEBI" id="CHEBI:29105"/>
    </cofactor>
</comment>
<evidence type="ECO:0000256" key="7">
    <source>
        <dbReference type="ARBA" id="ARBA00013998"/>
    </source>
</evidence>
<organism evidence="30 31">
    <name type="scientific">Alistipes dispar</name>
    <dbReference type="NCBI Taxonomy" id="2585119"/>
    <lineage>
        <taxon>Bacteria</taxon>
        <taxon>Pseudomonadati</taxon>
        <taxon>Bacteroidota</taxon>
        <taxon>Bacteroidia</taxon>
        <taxon>Bacteroidales</taxon>
        <taxon>Rikenellaceae</taxon>
        <taxon>Alistipes</taxon>
    </lineage>
</organism>
<evidence type="ECO:0000256" key="15">
    <source>
        <dbReference type="ARBA" id="ARBA00022833"/>
    </source>
</evidence>
<evidence type="ECO:0000313" key="31">
    <source>
        <dbReference type="Proteomes" id="UP000319374"/>
    </source>
</evidence>
<evidence type="ECO:0000256" key="19">
    <source>
        <dbReference type="ARBA" id="ARBA00031040"/>
    </source>
</evidence>
<protein>
    <recommendedName>
        <fullName evidence="7 20">Methionine synthase</fullName>
        <ecNumber evidence="6 20">2.1.1.13</ecNumber>
    </recommendedName>
    <alternativeName>
        <fullName evidence="19 21">5-methyltetrahydrofolate--homocysteine methyltransferase</fullName>
    </alternativeName>
</protein>
<dbReference type="PROSITE" id="PS51337">
    <property type="entry name" value="B12_BINDING_NTER"/>
    <property type="match status" value="1"/>
</dbReference>
<dbReference type="Gene3D" id="3.40.50.280">
    <property type="entry name" value="Cobalamin-binding domain"/>
    <property type="match status" value="1"/>
</dbReference>
<accession>A0A4Y1X163</accession>
<feature type="domain" description="B12-binding N-terminal" evidence="29">
    <location>
        <begin position="645"/>
        <end position="739"/>
    </location>
</feature>
<evidence type="ECO:0000256" key="23">
    <source>
        <dbReference type="PIRSR" id="PIRSR000381-2"/>
    </source>
</evidence>
<feature type="binding site" evidence="23">
    <location>
        <position position="800"/>
    </location>
    <ligand>
        <name>methylcob(III)alamin</name>
        <dbReference type="ChEBI" id="CHEBI:28115"/>
    </ligand>
</feature>
<feature type="domain" description="Pterin-binding" evidence="26">
    <location>
        <begin position="354"/>
        <end position="618"/>
    </location>
</feature>
<dbReference type="InterPro" id="IPR050554">
    <property type="entry name" value="Met_Synthase/Corrinoid"/>
</dbReference>
<evidence type="ECO:0000256" key="21">
    <source>
        <dbReference type="PIRNR" id="PIRNR000381"/>
    </source>
</evidence>
<evidence type="ECO:0000259" key="28">
    <source>
        <dbReference type="PROSITE" id="PS51332"/>
    </source>
</evidence>
<comment type="catalytic activity">
    <reaction evidence="1 21">
        <text>(6S)-5-methyl-5,6,7,8-tetrahydrofolate + L-homocysteine = (6S)-5,6,7,8-tetrahydrofolate + L-methionine</text>
        <dbReference type="Rhea" id="RHEA:11172"/>
        <dbReference type="ChEBI" id="CHEBI:18608"/>
        <dbReference type="ChEBI" id="CHEBI:57453"/>
        <dbReference type="ChEBI" id="CHEBI:57844"/>
        <dbReference type="ChEBI" id="CHEBI:58199"/>
        <dbReference type="EC" id="2.1.1.13"/>
    </reaction>
</comment>
<feature type="binding site" evidence="23">
    <location>
        <begin position="1172"/>
        <end position="1173"/>
    </location>
    <ligand>
        <name>S-adenosyl-L-methionine</name>
        <dbReference type="ChEBI" id="CHEBI:59789"/>
    </ligand>
</feature>
<comment type="function">
    <text evidence="18 21">Catalyzes the transfer of a methyl group from methyl-cobalamin to homocysteine, yielding enzyme-bound cob(I)alamin and methionine. Subsequently, remethylates the cofactor using methyltetrahydrofolate.</text>
</comment>
<dbReference type="PANTHER" id="PTHR45833">
    <property type="entry name" value="METHIONINE SYNTHASE"/>
    <property type="match status" value="1"/>
</dbReference>
<dbReference type="EC" id="2.1.1.13" evidence="6 20"/>
<dbReference type="CDD" id="cd00740">
    <property type="entry name" value="MeTr"/>
    <property type="match status" value="1"/>
</dbReference>
<evidence type="ECO:0000259" key="29">
    <source>
        <dbReference type="PROSITE" id="PS51337"/>
    </source>
</evidence>
<keyword evidence="12 21" id="KW-0949">S-adenosyl-L-methionine</keyword>
<dbReference type="Pfam" id="PF02310">
    <property type="entry name" value="B12-binding"/>
    <property type="match status" value="1"/>
</dbReference>
<dbReference type="PIRSF" id="PIRSF000381">
    <property type="entry name" value="MetH"/>
    <property type="match status" value="1"/>
</dbReference>
<evidence type="ECO:0000256" key="16">
    <source>
        <dbReference type="ARBA" id="ARBA00023167"/>
    </source>
</evidence>
<evidence type="ECO:0000256" key="13">
    <source>
        <dbReference type="ARBA" id="ARBA00022723"/>
    </source>
</evidence>
<dbReference type="GO" id="GO:0046653">
    <property type="term" value="P:tetrahydrofolate metabolic process"/>
    <property type="evidence" value="ECO:0007669"/>
    <property type="project" value="TreeGrafter"/>
</dbReference>
<evidence type="ECO:0000256" key="20">
    <source>
        <dbReference type="NCBIfam" id="TIGR02082"/>
    </source>
</evidence>
<evidence type="ECO:0000313" key="30">
    <source>
        <dbReference type="EMBL" id="BBL06058.1"/>
    </source>
</evidence>
<comment type="similarity">
    <text evidence="5">Belongs to the vitamin-B12 dependent methionine synthase family.</text>
</comment>
<keyword evidence="16 21" id="KW-0486">Methionine biosynthesis</keyword>
<dbReference type="SUPFAM" id="SSF51717">
    <property type="entry name" value="Dihydropteroate synthetase-like"/>
    <property type="match status" value="1"/>
</dbReference>
<evidence type="ECO:0000256" key="12">
    <source>
        <dbReference type="ARBA" id="ARBA00022691"/>
    </source>
</evidence>
<dbReference type="InterPro" id="IPR036589">
    <property type="entry name" value="HCY_dom_sf"/>
</dbReference>
<dbReference type="FunFam" id="3.20.20.330:FF:000001">
    <property type="entry name" value="Methionine synthase"/>
    <property type="match status" value="1"/>
</dbReference>
<evidence type="ECO:0000256" key="22">
    <source>
        <dbReference type="PIRSR" id="PIRSR000381-1"/>
    </source>
</evidence>
<dbReference type="Gene3D" id="3.20.20.20">
    <property type="entry name" value="Dihydropteroate synthase-like"/>
    <property type="match status" value="1"/>
</dbReference>